<dbReference type="InterPro" id="IPR055358">
    <property type="entry name" value="CHCR"/>
</dbReference>
<feature type="region of interest" description="Disordered" evidence="1">
    <location>
        <begin position="69"/>
        <end position="114"/>
    </location>
</feature>
<feature type="compositionally biased region" description="Low complexity" evidence="1">
    <location>
        <begin position="88"/>
        <end position="114"/>
    </location>
</feature>
<dbReference type="WBParaSite" id="maker-unitig_28008-snap-gene-0.2-mRNA-1">
    <property type="protein sequence ID" value="maker-unitig_28008-snap-gene-0.2-mRNA-1"/>
    <property type="gene ID" value="maker-unitig_28008-snap-gene-0.2"/>
</dbReference>
<evidence type="ECO:0000256" key="1">
    <source>
        <dbReference type="SAM" id="MobiDB-lite"/>
    </source>
</evidence>
<dbReference type="SUPFAM" id="SSF48371">
    <property type="entry name" value="ARM repeat"/>
    <property type="match status" value="1"/>
</dbReference>
<dbReference type="AlphaFoldDB" id="A0A1I8FBC2"/>
<dbReference type="InterPro" id="IPR016024">
    <property type="entry name" value="ARM-type_fold"/>
</dbReference>
<evidence type="ECO:0000313" key="2">
    <source>
        <dbReference type="Proteomes" id="UP000095280"/>
    </source>
</evidence>
<dbReference type="Pfam" id="PF00637">
    <property type="entry name" value="Clathrin"/>
    <property type="match status" value="1"/>
</dbReference>
<dbReference type="GO" id="GO:0006898">
    <property type="term" value="P:receptor-mediated endocytosis"/>
    <property type="evidence" value="ECO:0007669"/>
    <property type="project" value="TreeGrafter"/>
</dbReference>
<dbReference type="GO" id="GO:0032051">
    <property type="term" value="F:clathrin light chain binding"/>
    <property type="evidence" value="ECO:0007669"/>
    <property type="project" value="TreeGrafter"/>
</dbReference>
<sequence length="242" mass="27518">PPAAPARPRSSSGGARVRVLRAGAGEELPEGRGLADQLPLLIVCDRFDFISDLVLHLYRQPQLHKYPGDFRAEGESGPPAGGGGGPGWSWTARRTRSASSSAWPAPTSQSRRWWRPPSRATRLRLLQSCWKRGRLTATRRPRCTTPWRRSTSTPNTGAERFLRDNQHYDSKVVGRYTEKAESPTWPCWPTSGRCCADDLIRVCQENSFYRRLARFLVRRKDEALWTSVLREPSDHRRQLIDQ</sequence>
<reference evidence="3" key="1">
    <citation type="submission" date="2016-11" db="UniProtKB">
        <authorList>
            <consortium name="WormBaseParasite"/>
        </authorList>
    </citation>
    <scope>IDENTIFICATION</scope>
</reference>
<dbReference type="PANTHER" id="PTHR10292:SF1">
    <property type="entry name" value="CLATHRIN HEAVY CHAIN"/>
    <property type="match status" value="1"/>
</dbReference>
<dbReference type="GO" id="GO:0071439">
    <property type="term" value="C:clathrin complex"/>
    <property type="evidence" value="ECO:0007669"/>
    <property type="project" value="TreeGrafter"/>
</dbReference>
<accession>A0A1I8FBC2</accession>
<keyword evidence="2" id="KW-1185">Reference proteome</keyword>
<evidence type="ECO:0000313" key="3">
    <source>
        <dbReference type="WBParaSite" id="maker-unitig_28008-snap-gene-0.2-mRNA-1"/>
    </source>
</evidence>
<name>A0A1I8FBC2_9PLAT</name>
<dbReference type="Proteomes" id="UP000095280">
    <property type="component" value="Unplaced"/>
</dbReference>
<proteinExistence type="predicted"/>
<dbReference type="PANTHER" id="PTHR10292">
    <property type="entry name" value="CLATHRIN HEAVY CHAIN RELATED"/>
    <property type="match status" value="1"/>
</dbReference>
<protein>
    <submittedName>
        <fullName evidence="3">Uncharacterized protein</fullName>
    </submittedName>
</protein>
<organism evidence="2 3">
    <name type="scientific">Macrostomum lignano</name>
    <dbReference type="NCBI Taxonomy" id="282301"/>
    <lineage>
        <taxon>Eukaryota</taxon>
        <taxon>Metazoa</taxon>
        <taxon>Spiralia</taxon>
        <taxon>Lophotrochozoa</taxon>
        <taxon>Platyhelminthes</taxon>
        <taxon>Rhabditophora</taxon>
        <taxon>Macrostomorpha</taxon>
        <taxon>Macrostomida</taxon>
        <taxon>Macrostomidae</taxon>
        <taxon>Macrostomum</taxon>
    </lineage>
</organism>